<evidence type="ECO:0000313" key="2">
    <source>
        <dbReference type="EMBL" id="ARF11822.1"/>
    </source>
</evidence>
<protein>
    <submittedName>
        <fullName evidence="2">Uncharacterized protein</fullName>
    </submittedName>
</protein>
<proteinExistence type="predicted"/>
<sequence>MEGTSINSLQEMAQTNYGEGQNLQFEQGHNAAHQMHQIQHEPYYNNHGKPRFVKQDLSDIEELAKDLNENLPEQIIMNDNTEESKDKFNITSYIPEGLKDPLIIVVLFVLLSQPVVRETIGTYIKQINPDVEGKVLLTGVIIYGIILATLYYIVKRFLL</sequence>
<accession>A0A1V0SJB1</accession>
<name>A0A1V0SJB1_9VIRU</name>
<feature type="transmembrane region" description="Helical" evidence="1">
    <location>
        <begin position="135"/>
        <end position="154"/>
    </location>
</feature>
<evidence type="ECO:0000256" key="1">
    <source>
        <dbReference type="SAM" id="Phobius"/>
    </source>
</evidence>
<dbReference type="EMBL" id="KY684109">
    <property type="protein sequence ID" value="ARF11822.1"/>
    <property type="molecule type" value="Genomic_DNA"/>
</dbReference>
<gene>
    <name evidence="2" type="ORF">Klosneuvirus_2_258</name>
</gene>
<reference evidence="2" key="1">
    <citation type="journal article" date="2017" name="Science">
        <title>Giant viruses with an expanded complement of translation system components.</title>
        <authorList>
            <person name="Schulz F."/>
            <person name="Yutin N."/>
            <person name="Ivanova N.N."/>
            <person name="Ortega D.R."/>
            <person name="Lee T.K."/>
            <person name="Vierheilig J."/>
            <person name="Daims H."/>
            <person name="Horn M."/>
            <person name="Wagner M."/>
            <person name="Jensen G.J."/>
            <person name="Kyrpides N.C."/>
            <person name="Koonin E.V."/>
            <person name="Woyke T."/>
        </authorList>
    </citation>
    <scope>NUCLEOTIDE SEQUENCE</scope>
    <source>
        <strain evidence="2">KNV1</strain>
    </source>
</reference>
<keyword evidence="1" id="KW-1133">Transmembrane helix</keyword>
<organism evidence="2">
    <name type="scientific">Klosneuvirus KNV1</name>
    <dbReference type="NCBI Taxonomy" id="1977640"/>
    <lineage>
        <taxon>Viruses</taxon>
        <taxon>Varidnaviria</taxon>
        <taxon>Bamfordvirae</taxon>
        <taxon>Nucleocytoviricota</taxon>
        <taxon>Megaviricetes</taxon>
        <taxon>Imitervirales</taxon>
        <taxon>Mimiviridae</taxon>
        <taxon>Klosneuvirinae</taxon>
        <taxon>Klosneuvirus</taxon>
    </lineage>
</organism>
<keyword evidence="1" id="KW-0812">Transmembrane</keyword>
<keyword evidence="1" id="KW-0472">Membrane</keyword>